<gene>
    <name evidence="1" type="ORF">Amon01_000556300</name>
</gene>
<name>A0A9W6Z156_AMBMO</name>
<accession>A0A9W6Z156</accession>
<comment type="caution">
    <text evidence="1">The sequence shown here is derived from an EMBL/GenBank/DDBJ whole genome shotgun (WGS) entry which is preliminary data.</text>
</comment>
<keyword evidence="2" id="KW-1185">Reference proteome</keyword>
<dbReference type="AlphaFoldDB" id="A0A9W6Z156"/>
<evidence type="ECO:0000313" key="1">
    <source>
        <dbReference type="EMBL" id="GMG39716.1"/>
    </source>
</evidence>
<evidence type="ECO:0000313" key="2">
    <source>
        <dbReference type="Proteomes" id="UP001165063"/>
    </source>
</evidence>
<dbReference type="Proteomes" id="UP001165063">
    <property type="component" value="Unassembled WGS sequence"/>
</dbReference>
<proteinExistence type="predicted"/>
<sequence>MLSPLQCQFISNPSTTTTILVFFKVREFYLGLLEEPVAFVAHQTSLGCLARFKPRELILASVFFSPDFNDVWTYYAEMSDAQLSQFNFTPATHEL</sequence>
<organism evidence="1 2">
    <name type="scientific">Ambrosiozyma monospora</name>
    <name type="common">Yeast</name>
    <name type="synonym">Endomycopsis monosporus</name>
    <dbReference type="NCBI Taxonomy" id="43982"/>
    <lineage>
        <taxon>Eukaryota</taxon>
        <taxon>Fungi</taxon>
        <taxon>Dikarya</taxon>
        <taxon>Ascomycota</taxon>
        <taxon>Saccharomycotina</taxon>
        <taxon>Pichiomycetes</taxon>
        <taxon>Pichiales</taxon>
        <taxon>Pichiaceae</taxon>
        <taxon>Ambrosiozyma</taxon>
    </lineage>
</organism>
<reference evidence="1" key="1">
    <citation type="submission" date="2023-04" db="EMBL/GenBank/DDBJ databases">
        <title>Ambrosiozyma monospora NBRC 1965.</title>
        <authorList>
            <person name="Ichikawa N."/>
            <person name="Sato H."/>
            <person name="Tonouchi N."/>
        </authorList>
    </citation>
    <scope>NUCLEOTIDE SEQUENCE</scope>
    <source>
        <strain evidence="1">NBRC 1965</strain>
    </source>
</reference>
<dbReference type="EMBL" id="BSXU01003124">
    <property type="protein sequence ID" value="GMG39716.1"/>
    <property type="molecule type" value="Genomic_DNA"/>
</dbReference>
<protein>
    <submittedName>
        <fullName evidence="1">Unnamed protein product</fullName>
    </submittedName>
</protein>